<keyword evidence="3 4" id="KW-0408">Iron</keyword>
<name>A0ABQ1SDW5_9FLAO</name>
<dbReference type="PANTHER" id="PTHR40394:SF2">
    <property type="entry name" value="QUINOL:CYTOCHROME C OXIDOREDUCTASE MEMBRANE PROTEIN"/>
    <property type="match status" value="1"/>
</dbReference>
<sequence>MINRGTKLIVLIALSGMLTSCFDKSKPNYQYFPDMYQPVSYETYGEYEIFEDGQQAMEPVKESISRGWLPYDYEDNQEGYNLAKTELDNPLAYTEDNFNKGSELYNIYCATCHGGKGDGKGYLVEREKILGVPSYDDQGRAITEGSVYHVMYYGINTMGSYASQMSNEELWQVTHYVMSLKDGLEKKEPKDFVDADEQEQDLVRENDQEDVQDQDAE</sequence>
<dbReference type="EMBL" id="BMGM01000001">
    <property type="protein sequence ID" value="GGE24389.1"/>
    <property type="molecule type" value="Genomic_DNA"/>
</dbReference>
<dbReference type="PANTHER" id="PTHR40394">
    <property type="entry name" value="LIPOPROTEIN-RELATED"/>
    <property type="match status" value="1"/>
</dbReference>
<accession>A0ABQ1SDW5</accession>
<gene>
    <name evidence="7" type="primary">actE</name>
    <name evidence="7" type="ORF">GCM10010832_01330</name>
</gene>
<dbReference type="Pfam" id="PF13442">
    <property type="entry name" value="Cytochrome_CBB3"/>
    <property type="match status" value="1"/>
</dbReference>
<dbReference type="PROSITE" id="PS51007">
    <property type="entry name" value="CYTC"/>
    <property type="match status" value="1"/>
</dbReference>
<keyword evidence="8" id="KW-1185">Reference proteome</keyword>
<feature type="domain" description="Cytochrome c" evidence="6">
    <location>
        <begin position="96"/>
        <end position="181"/>
    </location>
</feature>
<evidence type="ECO:0000256" key="1">
    <source>
        <dbReference type="ARBA" id="ARBA00022617"/>
    </source>
</evidence>
<dbReference type="InterPro" id="IPR009056">
    <property type="entry name" value="Cyt_c-like_dom"/>
</dbReference>
<reference evidence="8" key="1">
    <citation type="journal article" date="2019" name="Int. J. Syst. Evol. Microbiol.">
        <title>The Global Catalogue of Microorganisms (GCM) 10K type strain sequencing project: providing services to taxonomists for standard genome sequencing and annotation.</title>
        <authorList>
            <consortium name="The Broad Institute Genomics Platform"/>
            <consortium name="The Broad Institute Genome Sequencing Center for Infectious Disease"/>
            <person name="Wu L."/>
            <person name="Ma J."/>
        </authorList>
    </citation>
    <scope>NUCLEOTIDE SEQUENCE [LARGE SCALE GENOMIC DNA]</scope>
    <source>
        <strain evidence="8">CGMCC 1.12931</strain>
    </source>
</reference>
<protein>
    <submittedName>
        <fullName evidence="7">Cytochrome c</fullName>
    </submittedName>
</protein>
<dbReference type="PROSITE" id="PS51257">
    <property type="entry name" value="PROKAR_LIPOPROTEIN"/>
    <property type="match status" value="1"/>
</dbReference>
<evidence type="ECO:0000256" key="2">
    <source>
        <dbReference type="ARBA" id="ARBA00022723"/>
    </source>
</evidence>
<dbReference type="Proteomes" id="UP000599179">
    <property type="component" value="Unassembled WGS sequence"/>
</dbReference>
<feature type="region of interest" description="Disordered" evidence="5">
    <location>
        <begin position="188"/>
        <end position="217"/>
    </location>
</feature>
<comment type="caution">
    <text evidence="7">The sequence shown here is derived from an EMBL/GenBank/DDBJ whole genome shotgun (WGS) entry which is preliminary data.</text>
</comment>
<feature type="compositionally biased region" description="Acidic residues" evidence="5">
    <location>
        <begin position="207"/>
        <end position="217"/>
    </location>
</feature>
<evidence type="ECO:0000256" key="3">
    <source>
        <dbReference type="ARBA" id="ARBA00023004"/>
    </source>
</evidence>
<organism evidence="7 8">
    <name type="scientific">Psychroflexus planctonicus</name>
    <dbReference type="NCBI Taxonomy" id="1526575"/>
    <lineage>
        <taxon>Bacteria</taxon>
        <taxon>Pseudomonadati</taxon>
        <taxon>Bacteroidota</taxon>
        <taxon>Flavobacteriia</taxon>
        <taxon>Flavobacteriales</taxon>
        <taxon>Flavobacteriaceae</taxon>
        <taxon>Psychroflexus</taxon>
    </lineage>
</organism>
<dbReference type="Gene3D" id="1.10.760.10">
    <property type="entry name" value="Cytochrome c-like domain"/>
    <property type="match status" value="1"/>
</dbReference>
<proteinExistence type="predicted"/>
<evidence type="ECO:0000256" key="4">
    <source>
        <dbReference type="PROSITE-ProRule" id="PRU00433"/>
    </source>
</evidence>
<evidence type="ECO:0000259" key="6">
    <source>
        <dbReference type="PROSITE" id="PS51007"/>
    </source>
</evidence>
<evidence type="ECO:0000313" key="7">
    <source>
        <dbReference type="EMBL" id="GGE24389.1"/>
    </source>
</evidence>
<evidence type="ECO:0000256" key="5">
    <source>
        <dbReference type="SAM" id="MobiDB-lite"/>
    </source>
</evidence>
<keyword evidence="1 4" id="KW-0349">Heme</keyword>
<evidence type="ECO:0000313" key="8">
    <source>
        <dbReference type="Proteomes" id="UP000599179"/>
    </source>
</evidence>
<dbReference type="RefSeq" id="WP_188457149.1">
    <property type="nucleotide sequence ID" value="NZ_BMGM01000001.1"/>
</dbReference>
<dbReference type="InterPro" id="IPR036909">
    <property type="entry name" value="Cyt_c-like_dom_sf"/>
</dbReference>
<dbReference type="SUPFAM" id="SSF46626">
    <property type="entry name" value="Cytochrome c"/>
    <property type="match status" value="1"/>
</dbReference>
<keyword evidence="2 4" id="KW-0479">Metal-binding</keyword>